<feature type="domain" description="Alpha galactosidase C-terminal" evidence="6">
    <location>
        <begin position="328"/>
        <end position="403"/>
    </location>
</feature>
<evidence type="ECO:0000256" key="2">
    <source>
        <dbReference type="ARBA" id="ARBA00022729"/>
    </source>
</evidence>
<protein>
    <recommendedName>
        <fullName evidence="5">Alpha-galactosidase</fullName>
        <ecNumber evidence="5">3.2.1.22</ecNumber>
    </recommendedName>
    <alternativeName>
        <fullName evidence="5">Melibiase</fullName>
    </alternativeName>
</protein>
<keyword evidence="3 5" id="KW-0378">Hydrolase</keyword>
<gene>
    <name evidence="7" type="ORF">GII31_16080</name>
</gene>
<accession>A0ABX6IRI1</accession>
<keyword evidence="4 5" id="KW-0326">Glycosidase</keyword>
<comment type="catalytic activity">
    <reaction evidence="5">
        <text>Hydrolysis of terminal, non-reducing alpha-D-galactose residues in alpha-D-galactosides, including galactose oligosaccharides, galactomannans and galactolipids.</text>
        <dbReference type="EC" id="3.2.1.22"/>
    </reaction>
</comment>
<dbReference type="EMBL" id="CP045809">
    <property type="protein sequence ID" value="QHN37641.1"/>
    <property type="molecule type" value="Genomic_DNA"/>
</dbReference>
<evidence type="ECO:0000256" key="1">
    <source>
        <dbReference type="ARBA" id="ARBA00009743"/>
    </source>
</evidence>
<dbReference type="InterPro" id="IPR041233">
    <property type="entry name" value="Melibiase_C"/>
</dbReference>
<dbReference type="Gene3D" id="3.20.20.70">
    <property type="entry name" value="Aldolase class I"/>
    <property type="match status" value="1"/>
</dbReference>
<dbReference type="GO" id="GO:0016787">
    <property type="term" value="F:hydrolase activity"/>
    <property type="evidence" value="ECO:0007669"/>
    <property type="project" value="UniProtKB-KW"/>
</dbReference>
<dbReference type="SUPFAM" id="SSF51445">
    <property type="entry name" value="(Trans)glycosidases"/>
    <property type="match status" value="1"/>
</dbReference>
<keyword evidence="8" id="KW-1185">Reference proteome</keyword>
<proteinExistence type="inferred from homology"/>
<evidence type="ECO:0000259" key="6">
    <source>
        <dbReference type="Pfam" id="PF17801"/>
    </source>
</evidence>
<dbReference type="Proteomes" id="UP001059836">
    <property type="component" value="Chromosome"/>
</dbReference>
<dbReference type="EC" id="3.2.1.22" evidence="5"/>
<dbReference type="InterPro" id="IPR013780">
    <property type="entry name" value="Glyco_hydro_b"/>
</dbReference>
<organism evidence="7 8">
    <name type="scientific">Gordonia pseudamarae</name>
    <dbReference type="NCBI Taxonomy" id="2831662"/>
    <lineage>
        <taxon>Bacteria</taxon>
        <taxon>Bacillati</taxon>
        <taxon>Actinomycetota</taxon>
        <taxon>Actinomycetes</taxon>
        <taxon>Mycobacteriales</taxon>
        <taxon>Gordoniaceae</taxon>
        <taxon>Gordonia</taxon>
    </lineage>
</organism>
<keyword evidence="2" id="KW-0732">Signal</keyword>
<evidence type="ECO:0000256" key="4">
    <source>
        <dbReference type="ARBA" id="ARBA00023295"/>
    </source>
</evidence>
<sequence length="404" mass="42735">MVVAGCTAVPEDRIGGERPAIDGVAKTPPMGWSSAQSLGCEVSETAIHEQADALVSSGLRDAGYRYVIVGDCWSARERAADGALVPDPRRFPSGMTALGRYLHDRGLLFGLSSAAGTRTCAQHSGRSAGSTGSLGHEARDAATFADWGVDYLAYDWCSAQSDRDEQIAAFTVMRDALRELGTPIVYAINPNRGLDTTRPGWDSYWGGVATVTRVTGPTVPAWSTEGRDRKAQGVVEVIDALAPLAGRVRPGTYNDPGLLPVGIAPGSGELTESEQRTQVSMWAMMAAPLMVGVDLTRMPGSAIRILTNRAIVRIDQDERVSAGARVAGNPEVWSRAIGDRGLVVSLTNRGPAPRRLSVSLRDLGLTGDGRVAGVDAWTGDRYRAVDGRLAVTVAAHDTAVLTIV</sequence>
<comment type="similarity">
    <text evidence="1 5">Belongs to the glycosyl hydrolase 27 family.</text>
</comment>
<dbReference type="CDD" id="cd14792">
    <property type="entry name" value="GH27"/>
    <property type="match status" value="1"/>
</dbReference>
<dbReference type="InterPro" id="IPR002241">
    <property type="entry name" value="Glyco_hydro_27"/>
</dbReference>
<dbReference type="PRINTS" id="PR00740">
    <property type="entry name" value="GLHYDRLASE27"/>
</dbReference>
<reference evidence="7" key="1">
    <citation type="journal article" date="2021" name="Nat. Microbiol.">
        <title>Cocultivation of an ultrasmall environmental parasitic bacterium with lytic ability against bacteria associated with wastewater foams.</title>
        <authorList>
            <person name="Batinovic S."/>
            <person name="Rose J.J.A."/>
            <person name="Ratcliffe J."/>
            <person name="Seviour R.J."/>
            <person name="Petrovski S."/>
        </authorList>
    </citation>
    <scope>NUCLEOTIDE SEQUENCE</scope>
    <source>
        <strain evidence="7">CON9</strain>
    </source>
</reference>
<name>A0ABX6IRI1_9ACTN</name>
<dbReference type="Pfam" id="PF16499">
    <property type="entry name" value="Melibiase_2"/>
    <property type="match status" value="1"/>
</dbReference>
<evidence type="ECO:0000256" key="5">
    <source>
        <dbReference type="RuleBase" id="RU361168"/>
    </source>
</evidence>
<dbReference type="InterPro" id="IPR013785">
    <property type="entry name" value="Aldolase_TIM"/>
</dbReference>
<dbReference type="SUPFAM" id="SSF51011">
    <property type="entry name" value="Glycosyl hydrolase domain"/>
    <property type="match status" value="1"/>
</dbReference>
<dbReference type="PANTHER" id="PTHR11452:SF75">
    <property type="entry name" value="ALPHA-GALACTOSIDASE MEL1"/>
    <property type="match status" value="1"/>
</dbReference>
<dbReference type="Pfam" id="PF17801">
    <property type="entry name" value="Melibiase_C"/>
    <property type="match status" value="1"/>
</dbReference>
<dbReference type="InterPro" id="IPR017853">
    <property type="entry name" value="GH"/>
</dbReference>
<dbReference type="Gene3D" id="2.60.40.1180">
    <property type="entry name" value="Golgi alpha-mannosidase II"/>
    <property type="match status" value="1"/>
</dbReference>
<evidence type="ECO:0000313" key="7">
    <source>
        <dbReference type="EMBL" id="QHN37641.1"/>
    </source>
</evidence>
<evidence type="ECO:0000313" key="8">
    <source>
        <dbReference type="Proteomes" id="UP001059836"/>
    </source>
</evidence>
<evidence type="ECO:0000256" key="3">
    <source>
        <dbReference type="ARBA" id="ARBA00022801"/>
    </source>
</evidence>
<keyword evidence="5" id="KW-1015">Disulfide bond</keyword>
<dbReference type="PANTHER" id="PTHR11452">
    <property type="entry name" value="ALPHA-GALACTOSIDASE/ALPHA-N-ACETYLGALACTOSAMINIDASE"/>
    <property type="match status" value="1"/>
</dbReference>